<reference evidence="1 2" key="1">
    <citation type="journal article" date="2019" name="Genome Biol. Evol.">
        <title>Day and night: Metabolic profiles and evolutionary relationships of six axenic non-marine cyanobacteria.</title>
        <authorList>
            <person name="Will S.E."/>
            <person name="Henke P."/>
            <person name="Boedeker C."/>
            <person name="Huang S."/>
            <person name="Brinkmann H."/>
            <person name="Rohde M."/>
            <person name="Jarek M."/>
            <person name="Friedl T."/>
            <person name="Seufert S."/>
            <person name="Schumacher M."/>
            <person name="Overmann J."/>
            <person name="Neumann-Schaal M."/>
            <person name="Petersen J."/>
        </authorList>
    </citation>
    <scope>NUCLEOTIDE SEQUENCE [LARGE SCALE GENOMIC DNA]</scope>
    <source>
        <strain evidence="1 2">PCC 6912</strain>
    </source>
</reference>
<dbReference type="STRING" id="211165.GCA_000317285_01376"/>
<dbReference type="EMBL" id="RSCJ01000011">
    <property type="protein sequence ID" value="RUR80211.1"/>
    <property type="molecule type" value="Genomic_DNA"/>
</dbReference>
<organism evidence="1 2">
    <name type="scientific">Chlorogloeopsis fritschii PCC 6912</name>
    <dbReference type="NCBI Taxonomy" id="211165"/>
    <lineage>
        <taxon>Bacteria</taxon>
        <taxon>Bacillati</taxon>
        <taxon>Cyanobacteriota</taxon>
        <taxon>Cyanophyceae</taxon>
        <taxon>Nostocales</taxon>
        <taxon>Chlorogloeopsidaceae</taxon>
        <taxon>Chlorogloeopsis</taxon>
    </lineage>
</organism>
<gene>
    <name evidence="1" type="ORF">PCC6912_30710</name>
</gene>
<dbReference type="Proteomes" id="UP000268857">
    <property type="component" value="Unassembled WGS sequence"/>
</dbReference>
<name>A0A3S1A4S4_CHLFR</name>
<dbReference type="AlphaFoldDB" id="A0A3S1A4S4"/>
<comment type="caution">
    <text evidence="1">The sequence shown here is derived from an EMBL/GenBank/DDBJ whole genome shotgun (WGS) entry which is preliminary data.</text>
</comment>
<evidence type="ECO:0000313" key="2">
    <source>
        <dbReference type="Proteomes" id="UP000268857"/>
    </source>
</evidence>
<evidence type="ECO:0000313" key="1">
    <source>
        <dbReference type="EMBL" id="RUR80211.1"/>
    </source>
</evidence>
<protein>
    <submittedName>
        <fullName evidence="1">Uncharacterized protein</fullName>
    </submittedName>
</protein>
<sequence>MNRDSNRVSEETKRVQESQKIFPELLKSHQSKGNFLDLLEALGAFQSGLPMGEPKQYQVENILGFIGKYQFGEPILIELGYYKTNIYYGHGAEKNYWQDKWTGKQGIDSKAKFLHSPDVQELAIREAFTLNWKLIDKTLKKQGKSLESYLGQAKTFNDGGKLKTITITLSGILAAAHLRGPCGMANLLLKNQSSHDEFSISILRYLDEYSGYDLTIEDFAIS</sequence>
<accession>A0A3S1A4S4</accession>
<keyword evidence="2" id="KW-1185">Reference proteome</keyword>
<dbReference type="OrthoDB" id="480426at2"/>
<dbReference type="RefSeq" id="WP_016873879.1">
    <property type="nucleotide sequence ID" value="NZ_AJLN01000050.1"/>
</dbReference>
<proteinExistence type="predicted"/>